<feature type="transmembrane region" description="Helical" evidence="1">
    <location>
        <begin position="90"/>
        <end position="111"/>
    </location>
</feature>
<dbReference type="Proteomes" id="UP000069773">
    <property type="component" value="Unassembled WGS sequence"/>
</dbReference>
<dbReference type="SUPFAM" id="SSF48317">
    <property type="entry name" value="Acid phosphatase/Vanadium-dependent haloperoxidase"/>
    <property type="match status" value="1"/>
</dbReference>
<evidence type="ECO:0000256" key="1">
    <source>
        <dbReference type="SAM" id="Phobius"/>
    </source>
</evidence>
<sequence length="223" mass="23600">MASHTPRLVVSALAAVAVYALLWIGSAQQWAWLVDIDSAALDAFYPLGVDHPGWVLGWDVFCTALGPGMFRVVTVVLIIVAFVRRRIRIAIFLIVTVELAGLVTEIAKGAADRPRPDTAFVDALGTAFPSGHALGVLVAVLALLTVALPAVRPSARAWLIVAGIGVVVLIGVGRVVLNVHHPTDVVAGWALGYAYFVLCLLTVRPSSWVTEADETPEAPGIAR</sequence>
<organism evidence="4 6">
    <name type="scientific">Mycolicibacterium novocastrense</name>
    <name type="common">Mycobacterium novocastrense</name>
    <dbReference type="NCBI Taxonomy" id="59813"/>
    <lineage>
        <taxon>Bacteria</taxon>
        <taxon>Bacillati</taxon>
        <taxon>Actinomycetota</taxon>
        <taxon>Actinomycetes</taxon>
        <taxon>Mycobacteriales</taxon>
        <taxon>Mycobacteriaceae</taxon>
        <taxon>Mycolicibacterium</taxon>
    </lineage>
</organism>
<reference evidence="3 5" key="1">
    <citation type="journal article" date="2016" name="Genome Announc.">
        <title>Draft Genome Sequences of Five Rapidly Growing Mycobacterium Species, M. thermoresistibile, M. fortuitum subsp. acetamidolyticum, M. canariasense, M. brisbanense, and M. novocastrense.</title>
        <authorList>
            <person name="Katahira K."/>
            <person name="Ogura Y."/>
            <person name="Gotoh Y."/>
            <person name="Hayashi T."/>
        </authorList>
    </citation>
    <scope>NUCLEOTIDE SEQUENCE [LARGE SCALE GENOMIC DNA]</scope>
    <source>
        <strain evidence="3 5">JCM18114</strain>
    </source>
</reference>
<dbReference type="PANTHER" id="PTHR14969">
    <property type="entry name" value="SPHINGOSINE-1-PHOSPHATE PHOSPHOHYDROLASE"/>
    <property type="match status" value="1"/>
</dbReference>
<reference evidence="4" key="2">
    <citation type="submission" date="2020-07" db="EMBL/GenBank/DDBJ databases">
        <authorList>
            <person name="Pettersson B.M.F."/>
            <person name="Behra P.R.K."/>
            <person name="Ramesh M."/>
            <person name="Das S."/>
            <person name="Dasgupta S."/>
            <person name="Kirsebom L.A."/>
        </authorList>
    </citation>
    <scope>NUCLEOTIDE SEQUENCE</scope>
    <source>
        <strain evidence="4">DSM 44203</strain>
    </source>
</reference>
<evidence type="ECO:0000259" key="2">
    <source>
        <dbReference type="SMART" id="SM00014"/>
    </source>
</evidence>
<keyword evidence="1" id="KW-0472">Membrane</keyword>
<dbReference type="RefSeq" id="WP_067392556.1">
    <property type="nucleotide sequence ID" value="NZ_BCTA01000052.1"/>
</dbReference>
<evidence type="ECO:0000313" key="3">
    <source>
        <dbReference type="EMBL" id="GAT10733.1"/>
    </source>
</evidence>
<evidence type="ECO:0000313" key="4">
    <source>
        <dbReference type="EMBL" id="MCV7023170.1"/>
    </source>
</evidence>
<dbReference type="InterPro" id="IPR036938">
    <property type="entry name" value="PAP2/HPO_sf"/>
</dbReference>
<feature type="transmembrane region" description="Helical" evidence="1">
    <location>
        <begin position="55"/>
        <end position="83"/>
    </location>
</feature>
<comment type="caution">
    <text evidence="4">The sequence shown here is derived from an EMBL/GenBank/DDBJ whole genome shotgun (WGS) entry which is preliminary data.</text>
</comment>
<keyword evidence="5" id="KW-1185">Reference proteome</keyword>
<dbReference type="EMBL" id="JACKTI010000024">
    <property type="protein sequence ID" value="MCV7023170.1"/>
    <property type="molecule type" value="Genomic_DNA"/>
</dbReference>
<protein>
    <submittedName>
        <fullName evidence="3">Membrane-associated phospholipid phosphatase</fullName>
    </submittedName>
    <submittedName>
        <fullName evidence="4">Phosphatase PAP2 family protein</fullName>
    </submittedName>
</protein>
<dbReference type="Pfam" id="PF01569">
    <property type="entry name" value="PAP2"/>
    <property type="match status" value="1"/>
</dbReference>
<feature type="transmembrane region" description="Helical" evidence="1">
    <location>
        <begin position="131"/>
        <end position="151"/>
    </location>
</feature>
<accession>A0AAW5SGE7</accession>
<gene>
    <name evidence="4" type="ORF">H7I77_07355</name>
    <name evidence="3" type="ORF">RMCN_3866</name>
</gene>
<keyword evidence="1" id="KW-1133">Transmembrane helix</keyword>
<name>A0AAW5SGE7_MYCNV</name>
<evidence type="ECO:0000313" key="6">
    <source>
        <dbReference type="Proteomes" id="UP001207528"/>
    </source>
</evidence>
<dbReference type="Gene3D" id="1.20.144.10">
    <property type="entry name" value="Phosphatidic acid phosphatase type 2/haloperoxidase"/>
    <property type="match status" value="1"/>
</dbReference>
<dbReference type="SMART" id="SM00014">
    <property type="entry name" value="acidPPc"/>
    <property type="match status" value="1"/>
</dbReference>
<dbReference type="AlphaFoldDB" id="A0AAW5SGE7"/>
<feature type="domain" description="Phosphatidic acid phosphatase type 2/haloperoxidase" evidence="2">
    <location>
        <begin position="87"/>
        <end position="200"/>
    </location>
</feature>
<reference evidence="4" key="3">
    <citation type="journal article" date="2022" name="BMC Genomics">
        <title>Comparative genome analysis of mycobacteria focusing on tRNA and non-coding RNA.</title>
        <authorList>
            <person name="Behra P.R.K."/>
            <person name="Pettersson B.M.F."/>
            <person name="Ramesh M."/>
            <person name="Das S."/>
            <person name="Dasgupta S."/>
            <person name="Kirsebom L.A."/>
        </authorList>
    </citation>
    <scope>NUCLEOTIDE SEQUENCE</scope>
    <source>
        <strain evidence="4">DSM 44203</strain>
    </source>
</reference>
<feature type="transmembrane region" description="Helical" evidence="1">
    <location>
        <begin position="158"/>
        <end position="179"/>
    </location>
</feature>
<keyword evidence="1" id="KW-0812">Transmembrane</keyword>
<dbReference type="CDD" id="cd03392">
    <property type="entry name" value="PAP2_like_2"/>
    <property type="match status" value="1"/>
</dbReference>
<dbReference type="PANTHER" id="PTHR14969:SF13">
    <property type="entry name" value="AT30094P"/>
    <property type="match status" value="1"/>
</dbReference>
<dbReference type="EMBL" id="BCTA01000052">
    <property type="protein sequence ID" value="GAT10733.1"/>
    <property type="molecule type" value="Genomic_DNA"/>
</dbReference>
<evidence type="ECO:0000313" key="5">
    <source>
        <dbReference type="Proteomes" id="UP000069773"/>
    </source>
</evidence>
<feature type="transmembrane region" description="Helical" evidence="1">
    <location>
        <begin position="185"/>
        <end position="203"/>
    </location>
</feature>
<dbReference type="InterPro" id="IPR000326">
    <property type="entry name" value="PAP2/HPO"/>
</dbReference>
<proteinExistence type="predicted"/>
<dbReference type="Proteomes" id="UP001207528">
    <property type="component" value="Unassembled WGS sequence"/>
</dbReference>